<comment type="caution">
    <text evidence="2">The sequence shown here is derived from an EMBL/GenBank/DDBJ whole genome shotgun (WGS) entry which is preliminary data.</text>
</comment>
<evidence type="ECO:0000313" key="3">
    <source>
        <dbReference type="Proteomes" id="UP001523219"/>
    </source>
</evidence>
<name>A0ABT0ZLM6_9ACTN</name>
<keyword evidence="3" id="KW-1185">Reference proteome</keyword>
<sequence>MTDIDASTLDFLAQLRAQTVSLRQGAEAARRERDEAAVRLADLEAKLADSSTALRALEVYTGEATGDSAATDSPTGPHGTQAQSIEEAIFQALREKEALTPLEIARAVEALGVSSSASSVRARLSKLVKLGTLQRDGNARYSVNKKGSGATKD</sequence>
<proteinExistence type="predicted"/>
<protein>
    <submittedName>
        <fullName evidence="2">Uncharacterized protein</fullName>
    </submittedName>
</protein>
<accession>A0ABT0ZLM6</accession>
<organism evidence="2 3">
    <name type="scientific">Streptomyces macrolidinus</name>
    <dbReference type="NCBI Taxonomy" id="2952607"/>
    <lineage>
        <taxon>Bacteria</taxon>
        <taxon>Bacillati</taxon>
        <taxon>Actinomycetota</taxon>
        <taxon>Actinomycetes</taxon>
        <taxon>Kitasatosporales</taxon>
        <taxon>Streptomycetaceae</taxon>
        <taxon>Streptomyces</taxon>
    </lineage>
</organism>
<dbReference type="Gene3D" id="1.10.10.10">
    <property type="entry name" value="Winged helix-like DNA-binding domain superfamily/Winged helix DNA-binding domain"/>
    <property type="match status" value="1"/>
</dbReference>
<dbReference type="Proteomes" id="UP001523219">
    <property type="component" value="Unassembled WGS sequence"/>
</dbReference>
<dbReference type="EMBL" id="JAMWMR010000037">
    <property type="protein sequence ID" value="MCN9244495.1"/>
    <property type="molecule type" value="Genomic_DNA"/>
</dbReference>
<gene>
    <name evidence="2" type="ORF">NGF19_27555</name>
</gene>
<evidence type="ECO:0000256" key="1">
    <source>
        <dbReference type="SAM" id="Coils"/>
    </source>
</evidence>
<reference evidence="2 3" key="1">
    <citation type="submission" date="2022-05" db="EMBL/GenBank/DDBJ databases">
        <title>Streptomyces sp. nov. RY43-2 isolated from soil of a peat swamp forest.</title>
        <authorList>
            <person name="Kanchanasin P."/>
            <person name="Tanasupawat S."/>
            <person name="Phongsopitanun W."/>
        </authorList>
    </citation>
    <scope>NUCLEOTIDE SEQUENCE [LARGE SCALE GENOMIC DNA]</scope>
    <source>
        <strain evidence="2 3">RY43-2</strain>
    </source>
</reference>
<keyword evidence="1" id="KW-0175">Coiled coil</keyword>
<feature type="coiled-coil region" evidence="1">
    <location>
        <begin position="12"/>
        <end position="46"/>
    </location>
</feature>
<dbReference type="InterPro" id="IPR036388">
    <property type="entry name" value="WH-like_DNA-bd_sf"/>
</dbReference>
<evidence type="ECO:0000313" key="2">
    <source>
        <dbReference type="EMBL" id="MCN9244495.1"/>
    </source>
</evidence>
<dbReference type="RefSeq" id="WP_252428282.1">
    <property type="nucleotide sequence ID" value="NZ_JAMWMR010000037.1"/>
</dbReference>